<feature type="signal peptide" evidence="1">
    <location>
        <begin position="1"/>
        <end position="30"/>
    </location>
</feature>
<evidence type="ECO:0000313" key="3">
    <source>
        <dbReference type="Proteomes" id="UP001352263"/>
    </source>
</evidence>
<dbReference type="Gene3D" id="2.60.20.10">
    <property type="entry name" value="Crystallins"/>
    <property type="match status" value="1"/>
</dbReference>
<keyword evidence="1" id="KW-0732">Signal</keyword>
<feature type="chain" id="PRO_5045490698" evidence="1">
    <location>
        <begin position="31"/>
        <end position="163"/>
    </location>
</feature>
<gene>
    <name evidence="2" type="ORF">RY831_28925</name>
</gene>
<dbReference type="RefSeq" id="WP_326509808.1">
    <property type="nucleotide sequence ID" value="NZ_JAWIIV010000045.1"/>
</dbReference>
<evidence type="ECO:0000313" key="2">
    <source>
        <dbReference type="EMBL" id="MEC4723187.1"/>
    </source>
</evidence>
<reference evidence="2 3" key="1">
    <citation type="submission" date="2023-10" db="EMBL/GenBank/DDBJ databases">
        <title>Noviherbaspirillum sp. CPCC 100848 genome assembly.</title>
        <authorList>
            <person name="Li X.Y."/>
            <person name="Fang X.M."/>
        </authorList>
    </citation>
    <scope>NUCLEOTIDE SEQUENCE [LARGE SCALE GENOMIC DNA]</scope>
    <source>
        <strain evidence="2 3">CPCC 100848</strain>
    </source>
</reference>
<keyword evidence="3" id="KW-1185">Reference proteome</keyword>
<evidence type="ECO:0000256" key="1">
    <source>
        <dbReference type="SAM" id="SignalP"/>
    </source>
</evidence>
<dbReference type="EMBL" id="JAWIIV010000045">
    <property type="protein sequence ID" value="MEC4723187.1"/>
    <property type="molecule type" value="Genomic_DNA"/>
</dbReference>
<accession>A0ABU6JHN9</accession>
<proteinExistence type="predicted"/>
<organism evidence="2 3">
    <name type="scientific">Noviherbaspirillum album</name>
    <dbReference type="NCBI Taxonomy" id="3080276"/>
    <lineage>
        <taxon>Bacteria</taxon>
        <taxon>Pseudomonadati</taxon>
        <taxon>Pseudomonadota</taxon>
        <taxon>Betaproteobacteria</taxon>
        <taxon>Burkholderiales</taxon>
        <taxon>Oxalobacteraceae</taxon>
        <taxon>Noviherbaspirillum</taxon>
    </lineage>
</organism>
<sequence>MSKSFKHRRFSLPASLAALALSLVSVPGWAQGSGASGANSGAAGGSAAVSGTLVYPASQPDPLLNNGCWVQLMDNVDKPKGREYLTIVGGKYMPALETASGKNWAGRADGISVGPNATAKVYAGHAYTGLSVVLEPNQIVQDLRADLGPVDSIDSMQIECQNS</sequence>
<comment type="caution">
    <text evidence="2">The sequence shown here is derived from an EMBL/GenBank/DDBJ whole genome shotgun (WGS) entry which is preliminary data.</text>
</comment>
<dbReference type="Proteomes" id="UP001352263">
    <property type="component" value="Unassembled WGS sequence"/>
</dbReference>
<name>A0ABU6JHN9_9BURK</name>
<protein>
    <submittedName>
        <fullName evidence="2">Uncharacterized protein</fullName>
    </submittedName>
</protein>